<protein>
    <submittedName>
        <fullName evidence="1">Uncharacterized protein</fullName>
    </submittedName>
</protein>
<keyword evidence="2" id="KW-1185">Reference proteome</keyword>
<reference evidence="1 2" key="1">
    <citation type="submission" date="2023-10" db="EMBL/GenBank/DDBJ databases">
        <title>Host Genetic Regulation of Human Gut Microbial Structural Variation.</title>
        <authorList>
            <person name="Harmsen H.J.M."/>
        </authorList>
    </citation>
    <scope>NUCLEOTIDE SEQUENCE [LARGE SCALE GENOMIC DNA]</scope>
    <source>
        <strain evidence="1 2">HTF-F</strain>
    </source>
</reference>
<gene>
    <name evidence="1" type="ORF">RX402_10095</name>
</gene>
<name>A0ABU3U0J9_9FIRM</name>
<sequence length="108" mass="12276">MTYIASVSLIRIFHSRGSTVDRHVAFDHIDQHSINTCGHVTGNVDDHVPAILNIYRDLSGIRAAIHCIRTAGSNAVAVFVQYMYFFLRGRRILRLCARLCRKRAHRQG</sequence>
<proteinExistence type="predicted"/>
<accession>A0ABU3U0J9</accession>
<dbReference type="Proteomes" id="UP001263246">
    <property type="component" value="Unassembled WGS sequence"/>
</dbReference>
<dbReference type="RefSeq" id="WP_249237477.1">
    <property type="nucleotide sequence ID" value="NZ_CP094473.1"/>
</dbReference>
<comment type="caution">
    <text evidence="1">The sequence shown here is derived from an EMBL/GenBank/DDBJ whole genome shotgun (WGS) entry which is preliminary data.</text>
</comment>
<organism evidence="1 2">
    <name type="scientific">Faecalibacterium wellingii</name>
    <dbReference type="NCBI Taxonomy" id="2929491"/>
    <lineage>
        <taxon>Bacteria</taxon>
        <taxon>Bacillati</taxon>
        <taxon>Bacillota</taxon>
        <taxon>Clostridia</taxon>
        <taxon>Eubacteriales</taxon>
        <taxon>Oscillospiraceae</taxon>
        <taxon>Faecalibacterium</taxon>
    </lineage>
</organism>
<evidence type="ECO:0000313" key="2">
    <source>
        <dbReference type="Proteomes" id="UP001263246"/>
    </source>
</evidence>
<evidence type="ECO:0000313" key="1">
    <source>
        <dbReference type="EMBL" id="MDU8689092.1"/>
    </source>
</evidence>
<dbReference type="EMBL" id="JAWHPR010000005">
    <property type="protein sequence ID" value="MDU8689092.1"/>
    <property type="molecule type" value="Genomic_DNA"/>
</dbReference>